<proteinExistence type="predicted"/>
<gene>
    <name evidence="3" type="ORF">Tco_0876321</name>
</gene>
<feature type="coiled-coil region" evidence="1">
    <location>
        <begin position="78"/>
        <end position="112"/>
    </location>
</feature>
<dbReference type="Proteomes" id="UP001151760">
    <property type="component" value="Unassembled WGS sequence"/>
</dbReference>
<reference evidence="3" key="1">
    <citation type="journal article" date="2022" name="Int. J. Mol. Sci.">
        <title>Draft Genome of Tanacetum Coccineum: Genomic Comparison of Closely Related Tanacetum-Family Plants.</title>
        <authorList>
            <person name="Yamashiro T."/>
            <person name="Shiraishi A."/>
            <person name="Nakayama K."/>
            <person name="Satake H."/>
        </authorList>
    </citation>
    <scope>NUCLEOTIDE SEQUENCE</scope>
</reference>
<accession>A0ABQ5BS21</accession>
<evidence type="ECO:0000256" key="1">
    <source>
        <dbReference type="SAM" id="Coils"/>
    </source>
</evidence>
<name>A0ABQ5BS21_9ASTR</name>
<protein>
    <recommendedName>
        <fullName evidence="5">Transposase (Putative), gypsy type</fullName>
    </recommendedName>
</protein>
<reference evidence="3" key="2">
    <citation type="submission" date="2022-01" db="EMBL/GenBank/DDBJ databases">
        <authorList>
            <person name="Yamashiro T."/>
            <person name="Shiraishi A."/>
            <person name="Satake H."/>
            <person name="Nakayama K."/>
        </authorList>
    </citation>
    <scope>NUCLEOTIDE SEQUENCE</scope>
</reference>
<evidence type="ECO:0000313" key="4">
    <source>
        <dbReference type="Proteomes" id="UP001151760"/>
    </source>
</evidence>
<feature type="coiled-coil region" evidence="1">
    <location>
        <begin position="2"/>
        <end position="46"/>
    </location>
</feature>
<keyword evidence="4" id="KW-1185">Reference proteome</keyword>
<organism evidence="3 4">
    <name type="scientific">Tanacetum coccineum</name>
    <dbReference type="NCBI Taxonomy" id="301880"/>
    <lineage>
        <taxon>Eukaryota</taxon>
        <taxon>Viridiplantae</taxon>
        <taxon>Streptophyta</taxon>
        <taxon>Embryophyta</taxon>
        <taxon>Tracheophyta</taxon>
        <taxon>Spermatophyta</taxon>
        <taxon>Magnoliopsida</taxon>
        <taxon>eudicotyledons</taxon>
        <taxon>Gunneridae</taxon>
        <taxon>Pentapetalae</taxon>
        <taxon>asterids</taxon>
        <taxon>campanulids</taxon>
        <taxon>Asterales</taxon>
        <taxon>Asteraceae</taxon>
        <taxon>Asteroideae</taxon>
        <taxon>Anthemideae</taxon>
        <taxon>Anthemidinae</taxon>
        <taxon>Tanacetum</taxon>
    </lineage>
</organism>
<sequence length="377" mass="41444">MLKTKDEEVANLKAQLLVKEAEATEAIRLRAEVQTLADRNIVLEREKGELDIKVADLAATVKVREQEVADLDVVVTSVKFHNDNLTDQDDRIREMNEKLNKLDADLVELALHLEERFYPHLLTTISGRRWLLTHGLELAIAKCLNSTEYLSSLGAAIGKAVEKGMQEGLSAGIIHGAAGRVLTDVAAYNPSAEADYLSALQRLQSVNFSLISELKSNKDARVDTIMNLLRLEDSLAERLDLAESQLHFDQLMVPIHHSPDQTVVGATSLLFSMDVSQNRVRRIKENIANDRSALYDVFVSLVEPLSIAALEGTAPVTTTALSLTFASTSTIPPISTDYYEIVHTDDQEGTDADRQTGTGADANPFPSIDDAELNVLE</sequence>
<keyword evidence="1" id="KW-0175">Coiled coil</keyword>
<evidence type="ECO:0000256" key="2">
    <source>
        <dbReference type="SAM" id="MobiDB-lite"/>
    </source>
</evidence>
<dbReference type="EMBL" id="BQNB010013573">
    <property type="protein sequence ID" value="GJT17615.1"/>
    <property type="molecule type" value="Genomic_DNA"/>
</dbReference>
<feature type="region of interest" description="Disordered" evidence="2">
    <location>
        <begin position="348"/>
        <end position="369"/>
    </location>
</feature>
<evidence type="ECO:0008006" key="5">
    <source>
        <dbReference type="Google" id="ProtNLM"/>
    </source>
</evidence>
<evidence type="ECO:0000313" key="3">
    <source>
        <dbReference type="EMBL" id="GJT17615.1"/>
    </source>
</evidence>
<comment type="caution">
    <text evidence="3">The sequence shown here is derived from an EMBL/GenBank/DDBJ whole genome shotgun (WGS) entry which is preliminary data.</text>
</comment>